<organism evidence="2">
    <name type="scientific">Rhipicephalus zambeziensis</name>
    <dbReference type="NCBI Taxonomy" id="60191"/>
    <lineage>
        <taxon>Eukaryota</taxon>
        <taxon>Metazoa</taxon>
        <taxon>Ecdysozoa</taxon>
        <taxon>Arthropoda</taxon>
        <taxon>Chelicerata</taxon>
        <taxon>Arachnida</taxon>
        <taxon>Acari</taxon>
        <taxon>Parasitiformes</taxon>
        <taxon>Ixodida</taxon>
        <taxon>Ixodoidea</taxon>
        <taxon>Ixodidae</taxon>
        <taxon>Rhipicephalinae</taxon>
        <taxon>Rhipicephalus</taxon>
        <taxon>Rhipicephalus</taxon>
    </lineage>
</organism>
<evidence type="ECO:0000313" key="2">
    <source>
        <dbReference type="EMBL" id="MAA11658.1"/>
    </source>
</evidence>
<dbReference type="EMBL" id="GFPF01000512">
    <property type="protein sequence ID" value="MAA11658.1"/>
    <property type="molecule type" value="Transcribed_RNA"/>
</dbReference>
<dbReference type="Gene3D" id="4.10.410.10">
    <property type="entry name" value="Pancreatic trypsin inhibitor Kunitz domain"/>
    <property type="match status" value="1"/>
</dbReference>
<feature type="signal peptide" evidence="1">
    <location>
        <begin position="1"/>
        <end position="21"/>
    </location>
</feature>
<sequence length="117" mass="13495">MCSLNLMQGFIFLVITSTVSPGRFGNRNVSSTSGRHGNRNVSRCDALHSLCHYPYECLCFYRLKFGPMSSTWYHYSSFTDDCIPGAERFNCNGFPTKTECQRRCNFSRPSQRRKKLN</sequence>
<reference evidence="2" key="1">
    <citation type="journal article" date="2017" name="Parasit. Vectors">
        <title>Sialotranscriptomics of Rhipicephalus zambeziensis reveals intricate expression profiles of secretory proteins and suggests tight temporal transcriptional regulation during blood-feeding.</title>
        <authorList>
            <person name="de Castro M.H."/>
            <person name="de Klerk D."/>
            <person name="Pienaar R."/>
            <person name="Rees D.J.G."/>
            <person name="Mans B.J."/>
        </authorList>
    </citation>
    <scope>NUCLEOTIDE SEQUENCE</scope>
    <source>
        <tissue evidence="2">Salivary glands</tissue>
    </source>
</reference>
<feature type="chain" id="PRO_5012940114" evidence="1">
    <location>
        <begin position="22"/>
        <end position="117"/>
    </location>
</feature>
<keyword evidence="1" id="KW-0732">Signal</keyword>
<proteinExistence type="predicted"/>
<dbReference type="AlphaFoldDB" id="A0A224Y290"/>
<dbReference type="GO" id="GO:0004867">
    <property type="term" value="F:serine-type endopeptidase inhibitor activity"/>
    <property type="evidence" value="ECO:0007669"/>
    <property type="project" value="InterPro"/>
</dbReference>
<name>A0A224Y290_9ACAR</name>
<protein>
    <submittedName>
        <fullName evidence="2">Pancreatic trypsin inhibitor</fullName>
    </submittedName>
</protein>
<accession>A0A224Y290</accession>
<evidence type="ECO:0000256" key="1">
    <source>
        <dbReference type="SAM" id="SignalP"/>
    </source>
</evidence>
<dbReference type="InterPro" id="IPR036880">
    <property type="entry name" value="Kunitz_BPTI_sf"/>
</dbReference>